<evidence type="ECO:0008006" key="3">
    <source>
        <dbReference type="Google" id="ProtNLM"/>
    </source>
</evidence>
<dbReference type="AlphaFoldDB" id="A0A3D9XS38"/>
<name>A0A3D9XS38_PARVE</name>
<reference evidence="1 2" key="1">
    <citation type="submission" date="2018-08" db="EMBL/GenBank/DDBJ databases">
        <title>Genomic Encyclopedia of Archaeal and Bacterial Type Strains, Phase II (KMG-II): from individual species to whole genera.</title>
        <authorList>
            <person name="Goeker M."/>
        </authorList>
    </citation>
    <scope>NUCLEOTIDE SEQUENCE [LARGE SCALE GENOMIC DNA]</scope>
    <source>
        <strain evidence="1 2">DSM 17099</strain>
    </source>
</reference>
<dbReference type="Proteomes" id="UP000256941">
    <property type="component" value="Unassembled WGS sequence"/>
</dbReference>
<dbReference type="EMBL" id="QTUJ01000001">
    <property type="protein sequence ID" value="REF73215.1"/>
    <property type="molecule type" value="Genomic_DNA"/>
</dbReference>
<dbReference type="Gene3D" id="1.10.1040.10">
    <property type="entry name" value="N-(1-d-carboxylethyl)-l-norvaline Dehydrogenase, domain 2"/>
    <property type="match status" value="1"/>
</dbReference>
<dbReference type="RefSeq" id="WP_147304478.1">
    <property type="nucleotide sequence ID" value="NZ_CP038196.1"/>
</dbReference>
<protein>
    <recommendedName>
        <fullName evidence="3">Carnitine 3-dehydrogenase</fullName>
    </recommendedName>
</protein>
<comment type="caution">
    <text evidence="1">The sequence shown here is derived from an EMBL/GenBank/DDBJ whole genome shotgun (WGS) entry which is preliminary data.</text>
</comment>
<evidence type="ECO:0000313" key="2">
    <source>
        <dbReference type="Proteomes" id="UP000256941"/>
    </source>
</evidence>
<accession>A0A3D9XS38</accession>
<proteinExistence type="predicted"/>
<evidence type="ECO:0000313" key="1">
    <source>
        <dbReference type="EMBL" id="REF73215.1"/>
    </source>
</evidence>
<organism evidence="1 2">
    <name type="scientific">Paracoccus versutus</name>
    <name type="common">Thiobacillus versutus</name>
    <dbReference type="NCBI Taxonomy" id="34007"/>
    <lineage>
        <taxon>Bacteria</taxon>
        <taxon>Pseudomonadati</taxon>
        <taxon>Pseudomonadota</taxon>
        <taxon>Alphaproteobacteria</taxon>
        <taxon>Rhodobacterales</taxon>
        <taxon>Paracoccaceae</taxon>
        <taxon>Paracoccus</taxon>
    </lineage>
</organism>
<sequence>MDILEPGGLRAYCEQFTQSYTEWWDDLGKPQLTPATIDRLVEGLAEEIDGRDYATLRRQRDDQLVAVLKALGETRKTPAAPEHA</sequence>
<gene>
    <name evidence="1" type="ORF">BDD41_1750</name>
</gene>
<dbReference type="InterPro" id="IPR013328">
    <property type="entry name" value="6PGD_dom2"/>
</dbReference>